<dbReference type="Gene3D" id="2.40.128.130">
    <property type="entry name" value="Autotransporter beta-domain"/>
    <property type="match status" value="1"/>
</dbReference>
<evidence type="ECO:0000313" key="2">
    <source>
        <dbReference type="EMBL" id="SHI64810.1"/>
    </source>
</evidence>
<protein>
    <submittedName>
        <fullName evidence="2">Outer membrane autotransporter barrel domain-containing protein</fullName>
    </submittedName>
</protein>
<dbReference type="InterPro" id="IPR036709">
    <property type="entry name" value="Autotransporte_beta_dom_sf"/>
</dbReference>
<evidence type="ECO:0000313" key="3">
    <source>
        <dbReference type="Proteomes" id="UP000184225"/>
    </source>
</evidence>
<proteinExistence type="predicted"/>
<keyword evidence="3" id="KW-1185">Reference proteome</keyword>
<gene>
    <name evidence="2" type="ORF">SAMN04488096_103173</name>
</gene>
<organism evidence="2 3">
    <name type="scientific">Mesonia phycicola</name>
    <dbReference type="NCBI Taxonomy" id="579105"/>
    <lineage>
        <taxon>Bacteria</taxon>
        <taxon>Pseudomonadati</taxon>
        <taxon>Bacteroidota</taxon>
        <taxon>Flavobacteriia</taxon>
        <taxon>Flavobacteriales</taxon>
        <taxon>Flavobacteriaceae</taxon>
        <taxon>Mesonia</taxon>
    </lineage>
</organism>
<dbReference type="GO" id="GO:0019867">
    <property type="term" value="C:outer membrane"/>
    <property type="evidence" value="ECO:0007669"/>
    <property type="project" value="InterPro"/>
</dbReference>
<evidence type="ECO:0000256" key="1">
    <source>
        <dbReference type="SAM" id="SignalP"/>
    </source>
</evidence>
<keyword evidence="1" id="KW-0732">Signal</keyword>
<accession>A0A1M6CV23</accession>
<dbReference type="OrthoDB" id="768080at2"/>
<feature type="signal peptide" evidence="1">
    <location>
        <begin position="1"/>
        <end position="19"/>
    </location>
</feature>
<dbReference type="Proteomes" id="UP000184225">
    <property type="component" value="Unassembled WGS sequence"/>
</dbReference>
<reference evidence="2 3" key="1">
    <citation type="submission" date="2016-11" db="EMBL/GenBank/DDBJ databases">
        <authorList>
            <person name="Jaros S."/>
            <person name="Januszkiewicz K."/>
            <person name="Wedrychowicz H."/>
        </authorList>
    </citation>
    <scope>NUCLEOTIDE SEQUENCE [LARGE SCALE GENOMIC DNA]</scope>
    <source>
        <strain evidence="2 3">DSM 21425</strain>
    </source>
</reference>
<dbReference type="SUPFAM" id="SSF103515">
    <property type="entry name" value="Autotransporter"/>
    <property type="match status" value="1"/>
</dbReference>
<name>A0A1M6CV23_9FLAO</name>
<dbReference type="AlphaFoldDB" id="A0A1M6CV23"/>
<feature type="chain" id="PRO_5013246141" evidence="1">
    <location>
        <begin position="20"/>
        <end position="183"/>
    </location>
</feature>
<dbReference type="STRING" id="579105.SAMN04488096_103173"/>
<dbReference type="NCBIfam" id="TIGR01414">
    <property type="entry name" value="autotrans_barl"/>
    <property type="match status" value="1"/>
</dbReference>
<dbReference type="InterPro" id="IPR006315">
    <property type="entry name" value="OM_autotransptr_brl_dom"/>
</dbReference>
<sequence>MKKTYLILSLLLVTAFAKAQTEEYPQNEVKLNIANTIAIASVEFGYERFIGFNQSVEIIGLINDRINYHSESGSRKFNTNSIKVGYNYYFDKESAGAGIYANPFVKYRFGDFTQDTTIGDQIIEVETDMDTFMVGLGAGYKWNFGDKFVLGPFINVARNFSEEVKDRFSAIEFNAGFNVGYRF</sequence>
<dbReference type="EMBL" id="FQYY01000003">
    <property type="protein sequence ID" value="SHI64810.1"/>
    <property type="molecule type" value="Genomic_DNA"/>
</dbReference>
<dbReference type="RefSeq" id="WP_073149077.1">
    <property type="nucleotide sequence ID" value="NZ_FQYY01000003.1"/>
</dbReference>